<feature type="transmembrane region" description="Helical" evidence="1">
    <location>
        <begin position="112"/>
        <end position="129"/>
    </location>
</feature>
<accession>A0ABT7UJ41</accession>
<proteinExistence type="predicted"/>
<evidence type="ECO:0000313" key="3">
    <source>
        <dbReference type="Proteomes" id="UP001529275"/>
    </source>
</evidence>
<keyword evidence="3" id="KW-1185">Reference proteome</keyword>
<feature type="transmembrane region" description="Helical" evidence="1">
    <location>
        <begin position="12"/>
        <end position="30"/>
    </location>
</feature>
<keyword evidence="1" id="KW-0812">Transmembrane</keyword>
<feature type="transmembrane region" description="Helical" evidence="1">
    <location>
        <begin position="90"/>
        <end position="106"/>
    </location>
</feature>
<evidence type="ECO:0000256" key="1">
    <source>
        <dbReference type="SAM" id="Phobius"/>
    </source>
</evidence>
<dbReference type="InterPro" id="IPR010699">
    <property type="entry name" value="DUF1275"/>
</dbReference>
<dbReference type="RefSeq" id="WP_289527843.1">
    <property type="nucleotide sequence ID" value="NZ_JAUDCK010000025.1"/>
</dbReference>
<reference evidence="3" key="1">
    <citation type="submission" date="2023-06" db="EMBL/GenBank/DDBJ databases">
        <title>Identification and characterization of horizontal gene transfer across gut microbiota members of farm animals based on homology search.</title>
        <authorList>
            <person name="Zeman M."/>
            <person name="Kubasova T."/>
            <person name="Jahodarova E."/>
            <person name="Nykrynova M."/>
            <person name="Rychlik I."/>
        </authorList>
    </citation>
    <scope>NUCLEOTIDE SEQUENCE [LARGE SCALE GENOMIC DNA]</scope>
    <source>
        <strain evidence="3">ET341</strain>
    </source>
</reference>
<evidence type="ECO:0000313" key="2">
    <source>
        <dbReference type="EMBL" id="MDM8196163.1"/>
    </source>
</evidence>
<name>A0ABT7UJ41_9FIRM</name>
<feature type="non-terminal residue" evidence="2">
    <location>
        <position position="1"/>
    </location>
</feature>
<keyword evidence="1" id="KW-0472">Membrane</keyword>
<dbReference type="Pfam" id="PF06912">
    <property type="entry name" value="DUF1275"/>
    <property type="match status" value="1"/>
</dbReference>
<feature type="transmembrane region" description="Helical" evidence="1">
    <location>
        <begin position="199"/>
        <end position="218"/>
    </location>
</feature>
<comment type="caution">
    <text evidence="2">The sequence shown here is derived from an EMBL/GenBank/DDBJ whole genome shotgun (WGS) entry which is preliminary data.</text>
</comment>
<dbReference type="PANTHER" id="PTHR37314:SF4">
    <property type="entry name" value="UPF0700 TRANSMEMBRANE PROTEIN YOAK"/>
    <property type="match status" value="1"/>
</dbReference>
<dbReference type="Proteomes" id="UP001529275">
    <property type="component" value="Unassembled WGS sequence"/>
</dbReference>
<organism evidence="2 3">
    <name type="scientific">Massilimicrobiota timonensis</name>
    <dbReference type="NCBI Taxonomy" id="1776392"/>
    <lineage>
        <taxon>Bacteria</taxon>
        <taxon>Bacillati</taxon>
        <taxon>Bacillota</taxon>
        <taxon>Erysipelotrichia</taxon>
        <taxon>Erysipelotrichales</taxon>
        <taxon>Erysipelotrichaceae</taxon>
        <taxon>Massilimicrobiota</taxon>
    </lineage>
</organism>
<dbReference type="EMBL" id="JAUDCK010000025">
    <property type="protein sequence ID" value="MDM8196163.1"/>
    <property type="molecule type" value="Genomic_DNA"/>
</dbReference>
<protein>
    <submittedName>
        <fullName evidence="2">YoaK family protein</fullName>
    </submittedName>
</protein>
<gene>
    <name evidence="2" type="ORF">QUV98_07530</name>
</gene>
<feature type="transmembrane region" description="Helical" evidence="1">
    <location>
        <begin position="60"/>
        <end position="81"/>
    </location>
</feature>
<feature type="transmembrane region" description="Helical" evidence="1">
    <location>
        <begin position="173"/>
        <end position="193"/>
    </location>
</feature>
<dbReference type="PANTHER" id="PTHR37314">
    <property type="entry name" value="SLR0142 PROTEIN"/>
    <property type="match status" value="1"/>
</dbReference>
<keyword evidence="1" id="KW-1133">Transmembrane helix</keyword>
<sequence length="232" mass="26355">VLSMKKDHQDAILHFLMAMIGGFLGGYAIFARMNIFGSAQTANLIELIKNIFGANYVESLMRIGALLIYILAIMIATVLTYKSQWNLKHLVLYLEMICIVILGFIPEDIPPIIALYPCFFVTAFQWCIFKGAMGYTSSTIFSTNNIKQTVVSLTEYFLIQDTTIKQEKLKKGCFFGGTLLCFHCGVALSYLLWSIFSLTAIWFLMIPVSINLGYLIYIEKYAYPIQHIEKMI</sequence>